<evidence type="ECO:0000313" key="3">
    <source>
        <dbReference type="Proteomes" id="UP000024635"/>
    </source>
</evidence>
<keyword evidence="1" id="KW-0732">Signal</keyword>
<sequence>MISDSQFITLFSYLAFFSTVDNVQCDIFCCFMDRNINEKFHSDSHFDFFGADNCIMNLKKTCSTLTGGDQAAEEVLCAHSG</sequence>
<comment type="caution">
    <text evidence="2">The sequence shown here is derived from an EMBL/GenBank/DDBJ whole genome shotgun (WGS) entry which is preliminary data.</text>
</comment>
<proteinExistence type="predicted"/>
<reference evidence="3" key="1">
    <citation type="journal article" date="2015" name="Nat. Genet.">
        <title>The genome and transcriptome of the zoonotic hookworm Ancylostoma ceylanicum identify infection-specific gene families.</title>
        <authorList>
            <person name="Schwarz E.M."/>
            <person name="Hu Y."/>
            <person name="Antoshechkin I."/>
            <person name="Miller M.M."/>
            <person name="Sternberg P.W."/>
            <person name="Aroian R.V."/>
        </authorList>
    </citation>
    <scope>NUCLEOTIDE SEQUENCE</scope>
    <source>
        <strain evidence="3">HY135</strain>
    </source>
</reference>
<keyword evidence="3" id="KW-1185">Reference proteome</keyword>
<organism evidence="2 3">
    <name type="scientific">Ancylostoma ceylanicum</name>
    <dbReference type="NCBI Taxonomy" id="53326"/>
    <lineage>
        <taxon>Eukaryota</taxon>
        <taxon>Metazoa</taxon>
        <taxon>Ecdysozoa</taxon>
        <taxon>Nematoda</taxon>
        <taxon>Chromadorea</taxon>
        <taxon>Rhabditida</taxon>
        <taxon>Rhabditina</taxon>
        <taxon>Rhabditomorpha</taxon>
        <taxon>Strongyloidea</taxon>
        <taxon>Ancylostomatidae</taxon>
        <taxon>Ancylostomatinae</taxon>
        <taxon>Ancylostoma</taxon>
    </lineage>
</organism>
<evidence type="ECO:0000313" key="2">
    <source>
        <dbReference type="EMBL" id="EYC00206.1"/>
    </source>
</evidence>
<evidence type="ECO:0000256" key="1">
    <source>
        <dbReference type="SAM" id="SignalP"/>
    </source>
</evidence>
<feature type="chain" id="PRO_5001490849" description="Secreted protein" evidence="1">
    <location>
        <begin position="26"/>
        <end position="81"/>
    </location>
</feature>
<feature type="signal peptide" evidence="1">
    <location>
        <begin position="1"/>
        <end position="25"/>
    </location>
</feature>
<protein>
    <recommendedName>
        <fullName evidence="4">Secreted protein</fullName>
    </recommendedName>
</protein>
<dbReference type="EMBL" id="JARK01001453">
    <property type="protein sequence ID" value="EYC00206.1"/>
    <property type="molecule type" value="Genomic_DNA"/>
</dbReference>
<accession>A0A016TBY8</accession>
<name>A0A016TBY8_9BILA</name>
<dbReference type="Proteomes" id="UP000024635">
    <property type="component" value="Unassembled WGS sequence"/>
</dbReference>
<gene>
    <name evidence="2" type="primary">Acey_s0117.g671</name>
    <name evidence="2" type="ORF">Y032_0117g671</name>
</gene>
<dbReference type="AlphaFoldDB" id="A0A016TBY8"/>
<evidence type="ECO:0008006" key="4">
    <source>
        <dbReference type="Google" id="ProtNLM"/>
    </source>
</evidence>